<keyword evidence="2" id="KW-1185">Reference proteome</keyword>
<dbReference type="RefSeq" id="WP_059139711.1">
    <property type="nucleotide sequence ID" value="NZ_LMBR01000250.1"/>
</dbReference>
<gene>
    <name evidence="1" type="ORF">ASB62_09875</name>
</gene>
<dbReference type="InterPro" id="IPR036388">
    <property type="entry name" value="WH-like_DNA-bd_sf"/>
</dbReference>
<dbReference type="AlphaFoldDB" id="A0A101J4W1"/>
<dbReference type="Proteomes" id="UP000053937">
    <property type="component" value="Unassembled WGS sequence"/>
</dbReference>
<dbReference type="OrthoDB" id="9780326at2"/>
<proteinExistence type="predicted"/>
<organism evidence="1 2">
    <name type="scientific">Chlorobium limicola</name>
    <dbReference type="NCBI Taxonomy" id="1092"/>
    <lineage>
        <taxon>Bacteria</taxon>
        <taxon>Pseudomonadati</taxon>
        <taxon>Chlorobiota</taxon>
        <taxon>Chlorobiia</taxon>
        <taxon>Chlorobiales</taxon>
        <taxon>Chlorobiaceae</taxon>
        <taxon>Chlorobium/Pelodictyon group</taxon>
        <taxon>Chlorobium</taxon>
    </lineage>
</organism>
<dbReference type="EMBL" id="LMBR01000250">
    <property type="protein sequence ID" value="KUL20282.1"/>
    <property type="molecule type" value="Genomic_DNA"/>
</dbReference>
<sequence>MKSSTKTPLDLLDDLYSIAYWMTGSESQSRELIKCTYLNADIETPEHDLLKTFRSCYVDRFGQQTELCLNEKSCKSAGRLSRTIKNRAADIKLSVLISEISGLKHREISEILEKPVDTIRTWLFWGRKLLVYDDILKVSA</sequence>
<dbReference type="Gene3D" id="1.10.10.10">
    <property type="entry name" value="Winged helix-like DNA-binding domain superfamily/Winged helix DNA-binding domain"/>
    <property type="match status" value="1"/>
</dbReference>
<protein>
    <submittedName>
        <fullName evidence="1">RNA polymerase subunit sigma-24</fullName>
    </submittedName>
</protein>
<accession>A0A101J4W1</accession>
<name>A0A101J4W1_CHLLI</name>
<dbReference type="SUPFAM" id="SSF88659">
    <property type="entry name" value="Sigma3 and sigma4 domains of RNA polymerase sigma factors"/>
    <property type="match status" value="1"/>
</dbReference>
<dbReference type="InterPro" id="IPR013324">
    <property type="entry name" value="RNA_pol_sigma_r3/r4-like"/>
</dbReference>
<reference evidence="1 2" key="1">
    <citation type="submission" date="2015-10" db="EMBL/GenBank/DDBJ databases">
        <title>Draft Genome Sequence of Chlorobium limicola strain Frasassi Growing under Artificial Lighting in the Frasassi Cave System.</title>
        <authorList>
            <person name="Mansor M."/>
            <person name="Macalady J."/>
        </authorList>
    </citation>
    <scope>NUCLEOTIDE SEQUENCE [LARGE SCALE GENOMIC DNA]</scope>
    <source>
        <strain evidence="1 2">Frasassi</strain>
    </source>
</reference>
<comment type="caution">
    <text evidence="1">The sequence shown here is derived from an EMBL/GenBank/DDBJ whole genome shotgun (WGS) entry which is preliminary data.</text>
</comment>
<evidence type="ECO:0000313" key="2">
    <source>
        <dbReference type="Proteomes" id="UP000053937"/>
    </source>
</evidence>
<evidence type="ECO:0000313" key="1">
    <source>
        <dbReference type="EMBL" id="KUL20282.1"/>
    </source>
</evidence>